<dbReference type="KEGG" id="hbq:QI031_11590"/>
<sequence length="216" mass="24552">MINKINNSDNTFYSFPSLVELELLEALLEPEDATYPWNPADDESEEYFAELEQQLGMQDLLDEELTTQSQNFYEQLDTLWSEVETSSHYKCNTGCAGIDSLQESLQTAFVANVPQGWLNAIAQKATDIFASQQSIGEQLVQCVQAVMPTWESEDLFVLARPFAYSMRSSEPQNLKSIISNIENRDWTNLSEIEQAKISIAIAYYVLKQLDNLQPEV</sequence>
<evidence type="ECO:0000313" key="2">
    <source>
        <dbReference type="Proteomes" id="UP001223520"/>
    </source>
</evidence>
<reference evidence="1 2" key="1">
    <citation type="journal article" date="2023" name="Limnol Oceanogr Lett">
        <title>Environmental adaptations by the intertidal Antarctic cyanobacterium Halotia branconii CENA392 as revealed using long-read genome sequencing.</title>
        <authorList>
            <person name="Dextro R.B."/>
            <person name="Delbaje E."/>
            <person name="Freitas P.N.N."/>
            <person name="Geraldes V."/>
            <person name="Pinto E."/>
            <person name="Long P.F."/>
            <person name="Fiore M.F."/>
        </authorList>
    </citation>
    <scope>NUCLEOTIDE SEQUENCE [LARGE SCALE GENOMIC DNA]</scope>
    <source>
        <strain evidence="1 2">CENA392</strain>
    </source>
</reference>
<organism evidence="1 2">
    <name type="scientific">Halotia branconii CENA392</name>
    <dbReference type="NCBI Taxonomy" id="1539056"/>
    <lineage>
        <taxon>Bacteria</taxon>
        <taxon>Bacillati</taxon>
        <taxon>Cyanobacteriota</taxon>
        <taxon>Cyanophyceae</taxon>
        <taxon>Nostocales</taxon>
        <taxon>Nodulariaceae</taxon>
        <taxon>Halotia</taxon>
    </lineage>
</organism>
<dbReference type="EMBL" id="CP124543">
    <property type="protein sequence ID" value="WGV28075.1"/>
    <property type="molecule type" value="Genomic_DNA"/>
</dbReference>
<protein>
    <submittedName>
        <fullName evidence="1">Uncharacterized protein</fullName>
    </submittedName>
</protein>
<proteinExistence type="predicted"/>
<dbReference type="Proteomes" id="UP001223520">
    <property type="component" value="Chromosome"/>
</dbReference>
<gene>
    <name evidence="1" type="ORF">QI031_11590</name>
</gene>
<accession>A0AAJ6NWK1</accession>
<evidence type="ECO:0000313" key="1">
    <source>
        <dbReference type="EMBL" id="WGV28075.1"/>
    </source>
</evidence>
<dbReference type="AlphaFoldDB" id="A0AAJ6NWK1"/>
<name>A0AAJ6NWK1_9CYAN</name>
<dbReference type="RefSeq" id="WP_281485307.1">
    <property type="nucleotide sequence ID" value="NZ_CP124543.1"/>
</dbReference>
<keyword evidence="2" id="KW-1185">Reference proteome</keyword>